<proteinExistence type="predicted"/>
<name>A0A7R9MAL0_9ACAR</name>
<dbReference type="AlphaFoldDB" id="A0A7R9MAL0"/>
<dbReference type="EMBL" id="OC926363">
    <property type="protein sequence ID" value="CAD7656676.1"/>
    <property type="molecule type" value="Genomic_DNA"/>
</dbReference>
<dbReference type="OrthoDB" id="10424973at2759"/>
<accession>A0A7R9MAL0</accession>
<keyword evidence="2" id="KW-1185">Reference proteome</keyword>
<reference evidence="1" key="1">
    <citation type="submission" date="2020-11" db="EMBL/GenBank/DDBJ databases">
        <authorList>
            <person name="Tran Van P."/>
        </authorList>
    </citation>
    <scope>NUCLEOTIDE SEQUENCE</scope>
</reference>
<evidence type="ECO:0000313" key="1">
    <source>
        <dbReference type="EMBL" id="CAD7656676.1"/>
    </source>
</evidence>
<evidence type="ECO:0000313" key="2">
    <source>
        <dbReference type="Proteomes" id="UP000728032"/>
    </source>
</evidence>
<dbReference type="EMBL" id="CAJPVJ010011538">
    <property type="protein sequence ID" value="CAG2173863.1"/>
    <property type="molecule type" value="Genomic_DNA"/>
</dbReference>
<gene>
    <name evidence="1" type="ORF">ONB1V03_LOCUS13312</name>
</gene>
<dbReference type="Proteomes" id="UP000728032">
    <property type="component" value="Unassembled WGS sequence"/>
</dbReference>
<sequence length="164" mass="17985">MSKKSTDSFWPAGYSGLFFRRVRVVRRNGGGGGGGGNLVNMPPGYKEALFMIAAFCAKSDNCVSDYTQGKLFTCFNKTNGQQAEFANKFENCVNTRTEGCSKGSMKALQNCVEKMSQNPNAVKVPKNNRNCIRAYLTITNLQCLKTKYPGLEKLLPISSDKPNG</sequence>
<protein>
    <submittedName>
        <fullName evidence="1">Uncharacterized protein</fullName>
    </submittedName>
</protein>
<organism evidence="1">
    <name type="scientific">Oppiella nova</name>
    <dbReference type="NCBI Taxonomy" id="334625"/>
    <lineage>
        <taxon>Eukaryota</taxon>
        <taxon>Metazoa</taxon>
        <taxon>Ecdysozoa</taxon>
        <taxon>Arthropoda</taxon>
        <taxon>Chelicerata</taxon>
        <taxon>Arachnida</taxon>
        <taxon>Acari</taxon>
        <taxon>Acariformes</taxon>
        <taxon>Sarcoptiformes</taxon>
        <taxon>Oribatida</taxon>
        <taxon>Brachypylina</taxon>
        <taxon>Oppioidea</taxon>
        <taxon>Oppiidae</taxon>
        <taxon>Oppiella</taxon>
    </lineage>
</organism>